<dbReference type="Gene3D" id="1.10.10.10">
    <property type="entry name" value="Winged helix-like DNA-binding domain superfamily/Winged helix DNA-binding domain"/>
    <property type="match status" value="1"/>
</dbReference>
<proteinExistence type="predicted"/>
<accession>A0A1T5JTE5</accession>
<organism evidence="5 6">
    <name type="scientific">Pseudoxanthomonas indica</name>
    <dbReference type="NCBI Taxonomy" id="428993"/>
    <lineage>
        <taxon>Bacteria</taxon>
        <taxon>Pseudomonadati</taxon>
        <taxon>Pseudomonadota</taxon>
        <taxon>Gammaproteobacteria</taxon>
        <taxon>Lysobacterales</taxon>
        <taxon>Lysobacteraceae</taxon>
        <taxon>Pseudoxanthomonas</taxon>
    </lineage>
</organism>
<evidence type="ECO:0000313" key="5">
    <source>
        <dbReference type="EMBL" id="SKC54529.1"/>
    </source>
</evidence>
<dbReference type="RefSeq" id="WP_079723393.1">
    <property type="nucleotide sequence ID" value="NZ_BMCL01000002.1"/>
</dbReference>
<dbReference type="Pfam" id="PF01047">
    <property type="entry name" value="MarR"/>
    <property type="match status" value="1"/>
</dbReference>
<dbReference type="PROSITE" id="PS50995">
    <property type="entry name" value="HTH_MARR_2"/>
    <property type="match status" value="1"/>
</dbReference>
<dbReference type="GO" id="GO:0003700">
    <property type="term" value="F:DNA-binding transcription factor activity"/>
    <property type="evidence" value="ECO:0007669"/>
    <property type="project" value="InterPro"/>
</dbReference>
<dbReference type="GO" id="GO:0003677">
    <property type="term" value="F:DNA binding"/>
    <property type="evidence" value="ECO:0007669"/>
    <property type="project" value="UniProtKB-KW"/>
</dbReference>
<evidence type="ECO:0000313" key="6">
    <source>
        <dbReference type="Proteomes" id="UP000190341"/>
    </source>
</evidence>
<evidence type="ECO:0000259" key="4">
    <source>
        <dbReference type="PROSITE" id="PS50995"/>
    </source>
</evidence>
<feature type="domain" description="HTH marR-type" evidence="4">
    <location>
        <begin position="8"/>
        <end position="140"/>
    </location>
</feature>
<dbReference type="EMBL" id="FUZV01000001">
    <property type="protein sequence ID" value="SKC54529.1"/>
    <property type="molecule type" value="Genomic_DNA"/>
</dbReference>
<evidence type="ECO:0000256" key="3">
    <source>
        <dbReference type="ARBA" id="ARBA00023163"/>
    </source>
</evidence>
<dbReference type="AlphaFoldDB" id="A0A1T5JTE5"/>
<keyword evidence="2 5" id="KW-0238">DNA-binding</keyword>
<name>A0A1T5JTE5_9GAMM</name>
<dbReference type="STRING" id="428993.SAMN06296058_1053"/>
<gene>
    <name evidence="5" type="ORF">SAMN06296058_1053</name>
</gene>
<keyword evidence="1" id="KW-0805">Transcription regulation</keyword>
<dbReference type="InterPro" id="IPR039422">
    <property type="entry name" value="MarR/SlyA-like"/>
</dbReference>
<dbReference type="InterPro" id="IPR000835">
    <property type="entry name" value="HTH_MarR-typ"/>
</dbReference>
<keyword evidence="3" id="KW-0804">Transcription</keyword>
<protein>
    <submittedName>
        <fullName evidence="5">DNA-binding transcriptional regulator, MarR family</fullName>
    </submittedName>
</protein>
<dbReference type="GO" id="GO:0006950">
    <property type="term" value="P:response to stress"/>
    <property type="evidence" value="ECO:0007669"/>
    <property type="project" value="TreeGrafter"/>
</dbReference>
<dbReference type="InterPro" id="IPR036388">
    <property type="entry name" value="WH-like_DNA-bd_sf"/>
</dbReference>
<evidence type="ECO:0000256" key="2">
    <source>
        <dbReference type="ARBA" id="ARBA00023125"/>
    </source>
</evidence>
<evidence type="ECO:0000256" key="1">
    <source>
        <dbReference type="ARBA" id="ARBA00023015"/>
    </source>
</evidence>
<dbReference type="PANTHER" id="PTHR33164">
    <property type="entry name" value="TRANSCRIPTIONAL REGULATOR, MARR FAMILY"/>
    <property type="match status" value="1"/>
</dbReference>
<dbReference type="Proteomes" id="UP000190341">
    <property type="component" value="Unassembled WGS sequence"/>
</dbReference>
<dbReference type="SMART" id="SM00347">
    <property type="entry name" value="HTH_MARR"/>
    <property type="match status" value="1"/>
</dbReference>
<sequence>MNTEACSPATIGYLIADLSRLYGRVFDRRAAHLGLTRVQWRALKRIHQEEGMTQAALADVMDMEPIAVGRVVDRLQKAGFVERRNDPDDRRCWRLHLSPQSNEIMGEIEQVAISLREDSLAEVDTVELQTTLQVLSQIRETLSQLDRASRGESSLRKS</sequence>
<dbReference type="SUPFAM" id="SSF46785">
    <property type="entry name" value="Winged helix' DNA-binding domain"/>
    <property type="match status" value="1"/>
</dbReference>
<dbReference type="OrthoDB" id="32523at2"/>
<reference evidence="5 6" key="1">
    <citation type="submission" date="2017-02" db="EMBL/GenBank/DDBJ databases">
        <authorList>
            <person name="Peterson S.W."/>
        </authorList>
    </citation>
    <scope>NUCLEOTIDE SEQUENCE [LARGE SCALE GENOMIC DNA]</scope>
    <source>
        <strain evidence="5 6">P15</strain>
    </source>
</reference>
<keyword evidence="6" id="KW-1185">Reference proteome</keyword>
<dbReference type="InterPro" id="IPR036390">
    <property type="entry name" value="WH_DNA-bd_sf"/>
</dbReference>
<dbReference type="PANTHER" id="PTHR33164:SF64">
    <property type="entry name" value="TRANSCRIPTIONAL REGULATOR SLYA"/>
    <property type="match status" value="1"/>
</dbReference>